<evidence type="ECO:0000259" key="10">
    <source>
        <dbReference type="Pfam" id="PF02769"/>
    </source>
</evidence>
<feature type="binding site" evidence="8">
    <location>
        <position position="233"/>
    </location>
    <ligand>
        <name>substrate</name>
    </ligand>
</feature>
<dbReference type="HAMAP" id="MF_00420">
    <property type="entry name" value="PurL_2"/>
    <property type="match status" value="1"/>
</dbReference>
<keyword evidence="2 8" id="KW-0436">Ligase</keyword>
<name>A0AAF0D2A7_ODILC</name>
<evidence type="ECO:0000256" key="4">
    <source>
        <dbReference type="ARBA" id="ARBA00022741"/>
    </source>
</evidence>
<keyword evidence="6 8" id="KW-0067">ATP-binding</keyword>
<dbReference type="InterPro" id="IPR010074">
    <property type="entry name" value="PRibForGlyAmidine_synth_PurL"/>
</dbReference>
<dbReference type="Pfam" id="PF18072">
    <property type="entry name" value="FGAR-AT_linker"/>
    <property type="match status" value="1"/>
</dbReference>
<keyword evidence="5 8" id="KW-0658">Purine biosynthesis</keyword>
<dbReference type="InterPro" id="IPR036921">
    <property type="entry name" value="PurM-like_N_sf"/>
</dbReference>
<comment type="subcellular location">
    <subcellularLocation>
        <location evidence="8">Cytoplasm</location>
    </subcellularLocation>
</comment>
<dbReference type="AlphaFoldDB" id="A0AAF0D2A7"/>
<evidence type="ECO:0000256" key="6">
    <source>
        <dbReference type="ARBA" id="ARBA00022840"/>
    </source>
</evidence>
<feature type="binding site" evidence="8">
    <location>
        <position position="86"/>
    </location>
    <ligand>
        <name>Mg(2+)</name>
        <dbReference type="ChEBI" id="CHEBI:18420"/>
        <label>1</label>
    </ligand>
</feature>
<dbReference type="CDD" id="cd02204">
    <property type="entry name" value="PurL_repeat2"/>
    <property type="match status" value="1"/>
</dbReference>
<feature type="domain" description="Phosphoribosylformylglycinamidine synthase linker" evidence="11">
    <location>
        <begin position="9"/>
        <end position="46"/>
    </location>
</feature>
<dbReference type="Pfam" id="PF02769">
    <property type="entry name" value="AIRS_C"/>
    <property type="match status" value="2"/>
</dbReference>
<dbReference type="NCBIfam" id="TIGR01736">
    <property type="entry name" value="FGAM_synth_II"/>
    <property type="match status" value="1"/>
</dbReference>
<comment type="subunit">
    <text evidence="8">Monomer. Part of the FGAM synthase complex composed of 1 PurL, 1 PurQ and 2 PurS subunits.</text>
</comment>
<dbReference type="PIRSF" id="PIRSF001587">
    <property type="entry name" value="FGAM_synthase_II"/>
    <property type="match status" value="1"/>
</dbReference>
<gene>
    <name evidence="8 12" type="primary">purL</name>
    <name evidence="12" type="ORF">OdinLCB4_007615</name>
</gene>
<dbReference type="Gene3D" id="3.30.1330.10">
    <property type="entry name" value="PurM-like, N-terminal domain"/>
    <property type="match status" value="2"/>
</dbReference>
<feature type="binding site" evidence="8">
    <location>
        <begin position="305"/>
        <end position="307"/>
    </location>
    <ligand>
        <name>substrate</name>
    </ligand>
</feature>
<feature type="active site" evidence="8">
    <location>
        <position position="42"/>
    </location>
</feature>
<dbReference type="GO" id="GO:0004642">
    <property type="term" value="F:phosphoribosylformylglycinamidine synthase activity"/>
    <property type="evidence" value="ECO:0007669"/>
    <property type="project" value="UniProtKB-UniRule"/>
</dbReference>
<evidence type="ECO:0000259" key="9">
    <source>
        <dbReference type="Pfam" id="PF00586"/>
    </source>
</evidence>
<dbReference type="GO" id="GO:0006189">
    <property type="term" value="P:'de novo' IMP biosynthetic process"/>
    <property type="evidence" value="ECO:0007669"/>
    <property type="project" value="UniProtKB-UniRule"/>
</dbReference>
<dbReference type="KEGG" id="oyw:OdinLCB4_007615"/>
<dbReference type="InterPro" id="IPR010918">
    <property type="entry name" value="PurM-like_C_dom"/>
</dbReference>
<dbReference type="PANTHER" id="PTHR43555">
    <property type="entry name" value="PHOSPHORIBOSYLFORMYLGLYCINAMIDINE SYNTHASE SUBUNIT PURL"/>
    <property type="match status" value="1"/>
</dbReference>
<feature type="domain" description="PurM-like N-terminal" evidence="9">
    <location>
        <begin position="431"/>
        <end position="550"/>
    </location>
</feature>
<dbReference type="Pfam" id="PF00586">
    <property type="entry name" value="AIRS"/>
    <property type="match status" value="2"/>
</dbReference>
<feature type="binding site" evidence="8">
    <location>
        <position position="45"/>
    </location>
    <ligand>
        <name>ATP</name>
        <dbReference type="ChEBI" id="CHEBI:30616"/>
    </ligand>
</feature>
<dbReference type="SUPFAM" id="SSF56042">
    <property type="entry name" value="PurM C-terminal domain-like"/>
    <property type="match status" value="2"/>
</dbReference>
<dbReference type="InterPro" id="IPR041609">
    <property type="entry name" value="PurL_linker"/>
</dbReference>
<keyword evidence="1 8" id="KW-0963">Cytoplasm</keyword>
<dbReference type="EMBL" id="CP091871">
    <property type="protein sequence ID" value="WEU40324.1"/>
    <property type="molecule type" value="Genomic_DNA"/>
</dbReference>
<feature type="domain" description="PurM-like N-terminal" evidence="9">
    <location>
        <begin position="67"/>
        <end position="181"/>
    </location>
</feature>
<dbReference type="SUPFAM" id="SSF55326">
    <property type="entry name" value="PurM N-terminal domain-like"/>
    <property type="match status" value="2"/>
</dbReference>
<feature type="active site" description="Proton acceptor" evidence="8">
    <location>
        <position position="88"/>
    </location>
</feature>
<comment type="pathway">
    <text evidence="8">Purine metabolism; IMP biosynthesis via de novo pathway; 5-amino-1-(5-phospho-D-ribosyl)imidazole from N(2)-formyl-N(1)-(5-phospho-D-ribosyl)glycinamide: step 1/2.</text>
</comment>
<feature type="domain" description="PurM-like C-terminal" evidence="10">
    <location>
        <begin position="564"/>
        <end position="711"/>
    </location>
</feature>
<dbReference type="PANTHER" id="PTHR43555:SF1">
    <property type="entry name" value="PHOSPHORIBOSYLFORMYLGLYCINAMIDINE SYNTHASE SUBUNIT PURL"/>
    <property type="match status" value="1"/>
</dbReference>
<dbReference type="GO" id="GO:0005524">
    <property type="term" value="F:ATP binding"/>
    <property type="evidence" value="ECO:0007669"/>
    <property type="project" value="UniProtKB-UniRule"/>
</dbReference>
<dbReference type="InterPro" id="IPR016188">
    <property type="entry name" value="PurM-like_N"/>
</dbReference>
<sequence>MTFIDGVKVNLTEEEVEKAKELLGRSPNQVEAGMIDVMWSEHCSYKSSKPFLKQLPKTGPRVVVGPGMDAGVIDINDGDVVVFKVETHNHPSAIEPYNGAATGIGGIVRDILCMGARPIALFNNLRFGELSSNHSKWLFEYVVKGISDYGNCIGVPTVGGDVEFDDSYENNCLVNVGCIGLAKREDIVLSVAKNVGDILILMGGSTGRDGIHGVTFASRVLTEASEADRPAVQIGDPFTKKLIIEATLEAVKTGYVTGLKDLGGGGLTCAASEMSGAGGTGVTIDLDKVILREENMIPYEIMISESQERMLFVVKPEGVEAVTKIFDKYELSYSIIGRVDDSKKVNVYKNGRLVAQVPSRMLSDPPVLNRPVKRPAYIDELADIPPPPMPLNLAEAIYRLIGSPNLASKAWVYRQYDHEVGDRTVIKPGQADAAVLRVLGENKAIAAKSDATPSHSYLDPYNGGAGALAESCRNVAVTGAEPLAWVDCLSFGNPENPEVLWCFNETLKGLTDYALKLNIPCIGGNVSFYNEDQVSARVVKPCPVVLTVGLIEDFSYITTMSFKQPGERILMIGLTKREMGGSEYYTFYHRIQGGRAPVVNLDLEAATLKTVLKAVRTGMISAAHDCFRGGLAVSLIEMGLDNNLSATVNLDGLSVEDLRFDEMLFSESHSRYILTTKSEYLDKIIQIFAENNIPVKEIGVVTDSGRFEFHYKGRCVSCSTRKLRKLYYETIPRYMGVSKWMK</sequence>
<proteinExistence type="inferred from homology"/>
<feature type="binding site" evidence="8">
    <location>
        <position position="84"/>
    </location>
    <ligand>
        <name>ATP</name>
        <dbReference type="ChEBI" id="CHEBI:30616"/>
    </ligand>
</feature>
<keyword evidence="3 8" id="KW-0479">Metal-binding</keyword>
<accession>A0AAF0D2A7</accession>
<evidence type="ECO:0000313" key="12">
    <source>
        <dbReference type="EMBL" id="WEU40324.1"/>
    </source>
</evidence>
<evidence type="ECO:0000256" key="3">
    <source>
        <dbReference type="ARBA" id="ARBA00022723"/>
    </source>
</evidence>
<keyword evidence="4 8" id="KW-0547">Nucleotide-binding</keyword>
<feature type="binding site" evidence="8">
    <location>
        <position position="261"/>
    </location>
    <ligand>
        <name>Mg(2+)</name>
        <dbReference type="ChEBI" id="CHEBI:18420"/>
        <label>2</label>
    </ligand>
</feature>
<reference evidence="12" key="1">
    <citation type="journal article" date="2017" name="Nature">
        <title>Asgard archaea illuminate the origin of eukaryotic cellular complexity.</title>
        <authorList>
            <person name="Zaremba-Niedzwiedzka K."/>
            <person name="Caceres E.F."/>
            <person name="Saw J.H."/>
            <person name="Backstrom D."/>
            <person name="Juzokaite L."/>
            <person name="Vancaester E."/>
            <person name="Seitz K.W."/>
            <person name="Anantharaman K."/>
            <person name="Starnawski P."/>
            <person name="Kjeldsen K.U."/>
            <person name="Scott M.B."/>
            <person name="Nunoura T."/>
            <person name="Banfield J.F."/>
            <person name="Schramm A."/>
            <person name="Baker B.J."/>
            <person name="Spang A."/>
            <person name="Ettema T.J.G."/>
        </authorList>
    </citation>
    <scope>NUCLEOTIDE SEQUENCE</scope>
    <source>
        <strain evidence="12">LCB_4</strain>
    </source>
</reference>
<dbReference type="Gene3D" id="3.90.650.10">
    <property type="entry name" value="PurM-like C-terminal domain"/>
    <property type="match status" value="2"/>
</dbReference>
<evidence type="ECO:0000256" key="1">
    <source>
        <dbReference type="ARBA" id="ARBA00022490"/>
    </source>
</evidence>
<evidence type="ECO:0000256" key="7">
    <source>
        <dbReference type="ARBA" id="ARBA00022842"/>
    </source>
</evidence>
<organism evidence="12 13">
    <name type="scientific">Odinarchaeota yellowstonii (strain LCB_4)</name>
    <dbReference type="NCBI Taxonomy" id="1841599"/>
    <lineage>
        <taxon>Archaea</taxon>
        <taxon>Promethearchaeati</taxon>
        <taxon>Candidatus Odinarchaeota</taxon>
        <taxon>Candidatus Odinarchaeia</taxon>
        <taxon>Candidatus Odinarchaeales</taxon>
        <taxon>Candidatus Odinarchaeaceae</taxon>
        <taxon>Candidatus Odinarchaeum</taxon>
    </lineage>
</organism>
<dbReference type="FunFam" id="3.30.1330.10:FF:000004">
    <property type="entry name" value="Phosphoribosylformylglycinamidine synthase subunit PurL"/>
    <property type="match status" value="1"/>
</dbReference>
<comment type="caution">
    <text evidence="8">Lacks conserved residue(s) required for the propagation of feature annotation.</text>
</comment>
<feature type="binding site" evidence="8">
    <location>
        <position position="524"/>
    </location>
    <ligand>
        <name>ATP</name>
        <dbReference type="ChEBI" id="CHEBI:30616"/>
    </ligand>
</feature>
<comment type="catalytic activity">
    <reaction evidence="8">
        <text>N(2)-formyl-N(1)-(5-phospho-beta-D-ribosyl)glycinamide + L-glutamine + ATP + H2O = 2-formamido-N(1)-(5-O-phospho-beta-D-ribosyl)acetamidine + L-glutamate + ADP + phosphate + H(+)</text>
        <dbReference type="Rhea" id="RHEA:17129"/>
        <dbReference type="ChEBI" id="CHEBI:15377"/>
        <dbReference type="ChEBI" id="CHEBI:15378"/>
        <dbReference type="ChEBI" id="CHEBI:29985"/>
        <dbReference type="ChEBI" id="CHEBI:30616"/>
        <dbReference type="ChEBI" id="CHEBI:43474"/>
        <dbReference type="ChEBI" id="CHEBI:58359"/>
        <dbReference type="ChEBI" id="CHEBI:147286"/>
        <dbReference type="ChEBI" id="CHEBI:147287"/>
        <dbReference type="ChEBI" id="CHEBI:456216"/>
        <dbReference type="EC" id="6.3.5.3"/>
    </reaction>
</comment>
<dbReference type="GO" id="GO:0000287">
    <property type="term" value="F:magnesium ion binding"/>
    <property type="evidence" value="ECO:0007669"/>
    <property type="project" value="UniProtKB-UniRule"/>
</dbReference>
<feature type="domain" description="PurM-like C-terminal" evidence="10">
    <location>
        <begin position="195"/>
        <end position="348"/>
    </location>
</feature>
<feature type="binding site" evidence="8">
    <location>
        <position position="109"/>
    </location>
    <ligand>
        <name>substrate</name>
    </ligand>
</feature>
<feature type="binding site" evidence="8">
    <location>
        <position position="487"/>
    </location>
    <ligand>
        <name>ATP</name>
        <dbReference type="ChEBI" id="CHEBI:30616"/>
    </ligand>
</feature>
<comment type="function">
    <text evidence="8">Part of the phosphoribosylformylglycinamidine synthase complex involved in the purines biosynthetic pathway. Catalyzes the ATP-dependent conversion of formylglycinamide ribonucleotide (FGAR) and glutamine to yield formylglycinamidine ribonucleotide (FGAM) and glutamate. The FGAM synthase complex is composed of three subunits. PurQ produces an ammonia molecule by converting glutamine to glutamate. PurL transfers the ammonia molecule to FGAR to form FGAM in an ATP-dependent manner. PurS interacts with PurQ and PurL and is thought to assist in the transfer of the ammonia molecule from PurQ to PurL.</text>
</comment>
<evidence type="ECO:0000256" key="5">
    <source>
        <dbReference type="ARBA" id="ARBA00022755"/>
    </source>
</evidence>
<evidence type="ECO:0000256" key="2">
    <source>
        <dbReference type="ARBA" id="ARBA00022598"/>
    </source>
</evidence>
<feature type="binding site" evidence="8">
    <location>
        <position position="527"/>
    </location>
    <ligand>
        <name>substrate</name>
    </ligand>
</feature>
<evidence type="ECO:0000313" key="13">
    <source>
        <dbReference type="Proteomes" id="UP000186851"/>
    </source>
</evidence>
<keyword evidence="7 8" id="KW-0460">Magnesium</keyword>
<dbReference type="Proteomes" id="UP000186851">
    <property type="component" value="Chromosome"/>
</dbReference>
<dbReference type="GO" id="GO:0005737">
    <property type="term" value="C:cytoplasm"/>
    <property type="evidence" value="ECO:0007669"/>
    <property type="project" value="UniProtKB-SubCell"/>
</dbReference>
<feature type="binding site" evidence="8">
    <location>
        <position position="110"/>
    </location>
    <ligand>
        <name>Mg(2+)</name>
        <dbReference type="ChEBI" id="CHEBI:18420"/>
        <label>2</label>
    </ligand>
</feature>
<dbReference type="EC" id="6.3.5.3" evidence="8"/>
<dbReference type="NCBIfam" id="NF002290">
    <property type="entry name" value="PRK01213.1"/>
    <property type="match status" value="1"/>
</dbReference>
<comment type="similarity">
    <text evidence="8">Belongs to the FGAMS family.</text>
</comment>
<reference evidence="12" key="2">
    <citation type="journal article" date="2022" name="Nat. Microbiol.">
        <title>A closed Candidatus Odinarchaeum chromosome exposes Asgard archaeal viruses.</title>
        <authorList>
            <person name="Tamarit D."/>
            <person name="Caceres E.F."/>
            <person name="Krupovic M."/>
            <person name="Nijland R."/>
            <person name="Eme L."/>
            <person name="Robinson N.P."/>
            <person name="Ettema T.J.G."/>
        </authorList>
    </citation>
    <scope>NUCLEOTIDE SEQUENCE</scope>
    <source>
        <strain evidence="12">LCB_4</strain>
    </source>
</reference>
<evidence type="ECO:0000259" key="11">
    <source>
        <dbReference type="Pfam" id="PF18072"/>
    </source>
</evidence>
<dbReference type="InterPro" id="IPR036676">
    <property type="entry name" value="PurM-like_C_sf"/>
</dbReference>
<dbReference type="CDD" id="cd02203">
    <property type="entry name" value="PurL_repeat1"/>
    <property type="match status" value="1"/>
</dbReference>
<evidence type="ECO:0000256" key="8">
    <source>
        <dbReference type="HAMAP-Rule" id="MF_00420"/>
    </source>
</evidence>
<protein>
    <recommendedName>
        <fullName evidence="8">Phosphoribosylformylglycinamidine synthase subunit PurL</fullName>
        <shortName evidence="8">FGAM synthase</shortName>
        <ecNumber evidence="8">6.3.5.3</ecNumber>
    </recommendedName>
    <alternativeName>
        <fullName evidence="8">Formylglycinamide ribonucleotide amidotransferase subunit II</fullName>
        <shortName evidence="8">FGAR amidotransferase II</shortName>
        <shortName evidence="8">FGAR-AT II</shortName>
    </alternativeName>
    <alternativeName>
        <fullName evidence="8">Glutamine amidotransferase PurL</fullName>
    </alternativeName>
    <alternativeName>
        <fullName evidence="8">Phosphoribosylformylglycinamidine synthase subunit II</fullName>
    </alternativeName>
</protein>
<feature type="binding site" evidence="8">
    <location>
        <position position="525"/>
    </location>
    <ligand>
        <name>Mg(2+)</name>
        <dbReference type="ChEBI" id="CHEBI:18420"/>
        <label>1</label>
    </ligand>
</feature>